<evidence type="ECO:0000256" key="2">
    <source>
        <dbReference type="ARBA" id="ARBA00009810"/>
    </source>
</evidence>
<dbReference type="PANTHER" id="PTHR30069:SF39">
    <property type="entry name" value="BLL6183 PROTEIN"/>
    <property type="match status" value="1"/>
</dbReference>
<feature type="signal peptide" evidence="13">
    <location>
        <begin position="1"/>
        <end position="39"/>
    </location>
</feature>
<comment type="similarity">
    <text evidence="2 10 11">Belongs to the TonB-dependent receptor family.</text>
</comment>
<dbReference type="PROSITE" id="PS52016">
    <property type="entry name" value="TONB_DEPENDENT_REC_3"/>
    <property type="match status" value="1"/>
</dbReference>
<feature type="domain" description="TonB-dependent receptor plug" evidence="15">
    <location>
        <begin position="65"/>
        <end position="177"/>
    </location>
</feature>
<dbReference type="PANTHER" id="PTHR30069">
    <property type="entry name" value="TONB-DEPENDENT OUTER MEMBRANE RECEPTOR"/>
    <property type="match status" value="1"/>
</dbReference>
<dbReference type="Pfam" id="PF00593">
    <property type="entry name" value="TonB_dep_Rec_b-barrel"/>
    <property type="match status" value="1"/>
</dbReference>
<feature type="region of interest" description="Disordered" evidence="12">
    <location>
        <begin position="678"/>
        <end position="703"/>
    </location>
</feature>
<protein>
    <submittedName>
        <fullName evidence="16">TonB-dependent receptor</fullName>
    </submittedName>
</protein>
<evidence type="ECO:0000256" key="13">
    <source>
        <dbReference type="SAM" id="SignalP"/>
    </source>
</evidence>
<evidence type="ECO:0000313" key="16">
    <source>
        <dbReference type="EMBL" id="URI08279.1"/>
    </source>
</evidence>
<dbReference type="Pfam" id="PF07715">
    <property type="entry name" value="Plug"/>
    <property type="match status" value="1"/>
</dbReference>
<keyword evidence="17" id="KW-1185">Reference proteome</keyword>
<dbReference type="InterPro" id="IPR037066">
    <property type="entry name" value="Plug_dom_sf"/>
</dbReference>
<feature type="domain" description="TonB-dependent receptor-like beta-barrel" evidence="14">
    <location>
        <begin position="284"/>
        <end position="790"/>
    </location>
</feature>
<dbReference type="Proteomes" id="UP001056201">
    <property type="component" value="Chromosome 1"/>
</dbReference>
<dbReference type="InterPro" id="IPR036942">
    <property type="entry name" value="Beta-barrel_TonB_sf"/>
</dbReference>
<evidence type="ECO:0000259" key="15">
    <source>
        <dbReference type="Pfam" id="PF07715"/>
    </source>
</evidence>
<dbReference type="Gene3D" id="2.170.130.10">
    <property type="entry name" value="TonB-dependent receptor, plug domain"/>
    <property type="match status" value="1"/>
</dbReference>
<accession>A0ABY4SAM2</accession>
<comment type="subcellular location">
    <subcellularLocation>
        <location evidence="1 10">Cell outer membrane</location>
        <topology evidence="1 10">Multi-pass membrane protein</topology>
    </subcellularLocation>
</comment>
<evidence type="ECO:0000256" key="10">
    <source>
        <dbReference type="PROSITE-ProRule" id="PRU01360"/>
    </source>
</evidence>
<keyword evidence="3 10" id="KW-0813">Transport</keyword>
<dbReference type="SUPFAM" id="SSF56935">
    <property type="entry name" value="Porins"/>
    <property type="match status" value="1"/>
</dbReference>
<organism evidence="16 17">
    <name type="scientific">Aquincola tertiaricarbonis</name>
    <dbReference type="NCBI Taxonomy" id="391953"/>
    <lineage>
        <taxon>Bacteria</taxon>
        <taxon>Pseudomonadati</taxon>
        <taxon>Pseudomonadota</taxon>
        <taxon>Betaproteobacteria</taxon>
        <taxon>Burkholderiales</taxon>
        <taxon>Sphaerotilaceae</taxon>
        <taxon>Aquincola</taxon>
    </lineage>
</organism>
<keyword evidence="5 10" id="KW-0812">Transmembrane</keyword>
<evidence type="ECO:0000256" key="8">
    <source>
        <dbReference type="ARBA" id="ARBA00023170"/>
    </source>
</evidence>
<keyword evidence="6 11" id="KW-0798">TonB box</keyword>
<gene>
    <name evidence="16" type="ORF">MW290_06835</name>
</gene>
<keyword evidence="13" id="KW-0732">Signal</keyword>
<dbReference type="EMBL" id="CP097635">
    <property type="protein sequence ID" value="URI08279.1"/>
    <property type="molecule type" value="Genomic_DNA"/>
</dbReference>
<evidence type="ECO:0000256" key="7">
    <source>
        <dbReference type="ARBA" id="ARBA00023136"/>
    </source>
</evidence>
<evidence type="ECO:0000256" key="6">
    <source>
        <dbReference type="ARBA" id="ARBA00023077"/>
    </source>
</evidence>
<evidence type="ECO:0000256" key="3">
    <source>
        <dbReference type="ARBA" id="ARBA00022448"/>
    </source>
</evidence>
<evidence type="ECO:0000256" key="4">
    <source>
        <dbReference type="ARBA" id="ARBA00022452"/>
    </source>
</evidence>
<proteinExistence type="inferred from homology"/>
<name>A0ABY4SAM2_AQUTE</name>
<keyword evidence="7 10" id="KW-0472">Membrane</keyword>
<sequence>MPAPRLFRAPVRASVRFAFRPRLLALAAAAAGLSPTAQAQPADTPTNQVTIIGVTPLPGLGLPRNEVPANVQTGRAADIERRHAADLTNFMNRTLGGVHINEVQNNPFQADVNFRGFTASPLLGTGQGLSVYVDGVRINQPFGDVVSWDLIPKAAISSIALMPGSNPLFGLNTLGGALSVQTKDGISHPGTSVELLVGSHARRQLSFETGGHQGATGIDWYVTGNRFKEDGWRDASPSDVRQLFGKLGLRTADTRIALSAAVADNALTGNGLLEQQLMARDYSSIYTKPDETDNRAVMLNLTATHQLGNGFSLSGNTYWRRIRTHTLNGDLNDDALGQSVYQPNAEEREALTEAGYTDFPLSGENAGNTPFPKWRCIAQALLVDEPAEKCNGLLNTTRTTQRNWGVQGQLNWEGQLGGLGHQVALGGALDWSRVQFNQLSELGYLTPDRGVVGVGAFGDGVTGGDEDGEPYDTRVDLGAKTRTWSVLATDTIAINRNTHLTLSGRYNRSTVTTRDAINPGGGPGSLDGHHVFKRFNPAVGLTFSPSATLNAYVGYNEGSRAPSAIELGCADPANPCKLPNAMAGDPPLKQVVTRTLEAGLRGGSPGGLNWNVGIFRADNRDDILFVADDQAGFGYFRNFGKTRRQGLEAGLSLPLGRDVTVGANYTYLQATYRSAEVVDGSSNSSNSEAEEGNPGTEGTIEIRPGDRIPLIPRHMLKLFADWRVGSGWSLGADVTAVGGSIARGNENGRHQADGTYYLGSGRSGGYAVLNLSADYEPTAAWRFFVQVNNVFDRKYSTAAQLGATGFDANGNFQARPFARNAEGEYPLQHSTFYAPGAPRTVWAGVRYRFGS</sequence>
<dbReference type="Gene3D" id="2.40.170.20">
    <property type="entry name" value="TonB-dependent receptor, beta-barrel domain"/>
    <property type="match status" value="1"/>
</dbReference>
<feature type="chain" id="PRO_5045739573" evidence="13">
    <location>
        <begin position="40"/>
        <end position="851"/>
    </location>
</feature>
<reference evidence="16" key="1">
    <citation type="submission" date="2022-05" db="EMBL/GenBank/DDBJ databases">
        <title>An RpoN-dependent PEP-CTERM gene is involved in floc formation of an Aquincola tertiaricarbonis strain.</title>
        <authorList>
            <person name="Qiu D."/>
            <person name="Xia M."/>
        </authorList>
    </citation>
    <scope>NUCLEOTIDE SEQUENCE</scope>
    <source>
        <strain evidence="16">RN12</strain>
    </source>
</reference>
<evidence type="ECO:0000256" key="12">
    <source>
        <dbReference type="SAM" id="MobiDB-lite"/>
    </source>
</evidence>
<dbReference type="InterPro" id="IPR012910">
    <property type="entry name" value="Plug_dom"/>
</dbReference>
<evidence type="ECO:0000313" key="17">
    <source>
        <dbReference type="Proteomes" id="UP001056201"/>
    </source>
</evidence>
<keyword evidence="4 10" id="KW-1134">Transmembrane beta strand</keyword>
<evidence type="ECO:0000256" key="5">
    <source>
        <dbReference type="ARBA" id="ARBA00022692"/>
    </source>
</evidence>
<dbReference type="RefSeq" id="WP_250196501.1">
    <property type="nucleotide sequence ID" value="NZ_CP097635.1"/>
</dbReference>
<evidence type="ECO:0000259" key="14">
    <source>
        <dbReference type="Pfam" id="PF00593"/>
    </source>
</evidence>
<dbReference type="InterPro" id="IPR000531">
    <property type="entry name" value="Beta-barrel_TonB"/>
</dbReference>
<keyword evidence="9 10" id="KW-0998">Cell outer membrane</keyword>
<evidence type="ECO:0000256" key="9">
    <source>
        <dbReference type="ARBA" id="ARBA00023237"/>
    </source>
</evidence>
<evidence type="ECO:0000256" key="11">
    <source>
        <dbReference type="RuleBase" id="RU003357"/>
    </source>
</evidence>
<dbReference type="InterPro" id="IPR039426">
    <property type="entry name" value="TonB-dep_rcpt-like"/>
</dbReference>
<keyword evidence="8 16" id="KW-0675">Receptor</keyword>
<evidence type="ECO:0000256" key="1">
    <source>
        <dbReference type="ARBA" id="ARBA00004571"/>
    </source>
</evidence>